<protein>
    <submittedName>
        <fullName evidence="1">Uncharacterized protein</fullName>
    </submittedName>
</protein>
<evidence type="ECO:0000313" key="2">
    <source>
        <dbReference type="Proteomes" id="UP000707451"/>
    </source>
</evidence>
<proteinExistence type="predicted"/>
<dbReference type="OrthoDB" id="2435592at2759"/>
<evidence type="ECO:0000313" key="1">
    <source>
        <dbReference type="EMBL" id="KAG9062761.1"/>
    </source>
</evidence>
<sequence>MTIRPFKQVDQDAAAGNALTFPSALGKDDQLLRSLDISSKPLPTLPRVSLSVFLKNVPKSAIKARLPRPQQRIESLEQRLNAYINMATGKYKALMAGIHWDAKE</sequence>
<accession>A0A9P7XNG9</accession>
<dbReference type="Proteomes" id="UP000707451">
    <property type="component" value="Unassembled WGS sequence"/>
</dbReference>
<dbReference type="AlphaFoldDB" id="A0A9P7XNG9"/>
<name>A0A9P7XNG9_9FUNG</name>
<organism evidence="1 2">
    <name type="scientific">Linnemannia hyalina</name>
    <dbReference type="NCBI Taxonomy" id="64524"/>
    <lineage>
        <taxon>Eukaryota</taxon>
        <taxon>Fungi</taxon>
        <taxon>Fungi incertae sedis</taxon>
        <taxon>Mucoromycota</taxon>
        <taxon>Mortierellomycotina</taxon>
        <taxon>Mortierellomycetes</taxon>
        <taxon>Mortierellales</taxon>
        <taxon>Mortierellaceae</taxon>
        <taxon>Linnemannia</taxon>
    </lineage>
</organism>
<reference evidence="1" key="1">
    <citation type="submission" date="2021-06" db="EMBL/GenBank/DDBJ databases">
        <title>Genome Sequence of Mortierella hyaline Strain SCG-10, a Cold-Adapted, Nitrate-Reducing Fungus Isolated from Soil in Minnesota, USA.</title>
        <authorList>
            <person name="Aldossari N."/>
        </authorList>
    </citation>
    <scope>NUCLEOTIDE SEQUENCE</scope>
    <source>
        <strain evidence="1">SCG-10</strain>
    </source>
</reference>
<gene>
    <name evidence="1" type="ORF">KI688_005067</name>
</gene>
<keyword evidence="2" id="KW-1185">Reference proteome</keyword>
<dbReference type="EMBL" id="JAHRHY010000018">
    <property type="protein sequence ID" value="KAG9062761.1"/>
    <property type="molecule type" value="Genomic_DNA"/>
</dbReference>
<comment type="caution">
    <text evidence="1">The sequence shown here is derived from an EMBL/GenBank/DDBJ whole genome shotgun (WGS) entry which is preliminary data.</text>
</comment>